<dbReference type="Pfam" id="PF03466">
    <property type="entry name" value="LysR_substrate"/>
    <property type="match status" value="1"/>
</dbReference>
<keyword evidence="4" id="KW-0804">Transcription</keyword>
<name>A0A1L0AL06_9GAMM</name>
<dbReference type="EMBL" id="FPLD01000131">
    <property type="protein sequence ID" value="SGZ17279.1"/>
    <property type="molecule type" value="Genomic_DNA"/>
</dbReference>
<evidence type="ECO:0000259" key="5">
    <source>
        <dbReference type="PROSITE" id="PS50931"/>
    </source>
</evidence>
<keyword evidence="2" id="KW-0805">Transcription regulation</keyword>
<dbReference type="OrthoDB" id="8720143at2"/>
<sequence>MINLQRINLNLLVSLQYLLQEQQVTAAAQRQYITQSAMSKNLAKLREIFADPLLIKLDNKSQLTEKAKQLKPVLAQILNNIDGLLVTGGVDPLQSQREFTIASTDYVTDYILPAALAHLYQQAPNIKLNLTYWDKFTLAAMERGEIDLGATIIRPEHKHLSYLPLEKDNYVCIMRQGHPLENEVLTLANYTQYPHGIITSGSDKAGDIDVALSAQGLFRDVALRIPSYSSAFSIIAKTDHLLTIPNSIADKLIIGEQFTRKELPIKLPILQAAIIWHPRFDHDLAHKWLRDELHAQLSCNIPNGTSVE</sequence>
<dbReference type="InterPro" id="IPR005119">
    <property type="entry name" value="LysR_subst-bd"/>
</dbReference>
<reference evidence="6 7" key="1">
    <citation type="submission" date="2016-11" db="EMBL/GenBank/DDBJ databases">
        <authorList>
            <person name="Jaros S."/>
            <person name="Januszkiewicz K."/>
            <person name="Wedrychowicz H."/>
        </authorList>
    </citation>
    <scope>NUCLEOTIDE SEQUENCE [LARGE SCALE GENOMIC DNA]</scope>
    <source>
        <strain evidence="6">NVI 5450</strain>
    </source>
</reference>
<protein>
    <submittedName>
        <fullName evidence="6">Transcriptional regulator</fullName>
    </submittedName>
</protein>
<dbReference type="SUPFAM" id="SSF53850">
    <property type="entry name" value="Periplasmic binding protein-like II"/>
    <property type="match status" value="1"/>
</dbReference>
<feature type="domain" description="HTH lysR-type" evidence="5">
    <location>
        <begin position="7"/>
        <end position="64"/>
    </location>
</feature>
<dbReference type="PROSITE" id="PS50931">
    <property type="entry name" value="HTH_LYSR"/>
    <property type="match status" value="1"/>
</dbReference>
<gene>
    <name evidence="6" type="ORF">NVI5450_4493</name>
</gene>
<keyword evidence="3" id="KW-0238">DNA-binding</keyword>
<evidence type="ECO:0000256" key="1">
    <source>
        <dbReference type="ARBA" id="ARBA00009437"/>
    </source>
</evidence>
<dbReference type="InterPro" id="IPR000847">
    <property type="entry name" value="LysR_HTH_N"/>
</dbReference>
<evidence type="ECO:0000256" key="3">
    <source>
        <dbReference type="ARBA" id="ARBA00023125"/>
    </source>
</evidence>
<evidence type="ECO:0000313" key="6">
    <source>
        <dbReference type="EMBL" id="SGZ17279.1"/>
    </source>
</evidence>
<dbReference type="InterPro" id="IPR036388">
    <property type="entry name" value="WH-like_DNA-bd_sf"/>
</dbReference>
<dbReference type="InterPro" id="IPR036390">
    <property type="entry name" value="WH_DNA-bd_sf"/>
</dbReference>
<accession>A0A1L0AL06</accession>
<dbReference type="Proteomes" id="UP000183794">
    <property type="component" value="Unassembled WGS sequence"/>
</dbReference>
<dbReference type="Gene3D" id="1.10.10.10">
    <property type="entry name" value="Winged helix-like DNA-binding domain superfamily/Winged helix DNA-binding domain"/>
    <property type="match status" value="1"/>
</dbReference>
<evidence type="ECO:0000256" key="2">
    <source>
        <dbReference type="ARBA" id="ARBA00023015"/>
    </source>
</evidence>
<organism evidence="6 7">
    <name type="scientific">Moritella viscosa</name>
    <dbReference type="NCBI Taxonomy" id="80854"/>
    <lineage>
        <taxon>Bacteria</taxon>
        <taxon>Pseudomonadati</taxon>
        <taxon>Pseudomonadota</taxon>
        <taxon>Gammaproteobacteria</taxon>
        <taxon>Alteromonadales</taxon>
        <taxon>Moritellaceae</taxon>
        <taxon>Moritella</taxon>
    </lineage>
</organism>
<dbReference type="AlphaFoldDB" id="A0A1L0AL06"/>
<dbReference type="GO" id="GO:0003700">
    <property type="term" value="F:DNA-binding transcription factor activity"/>
    <property type="evidence" value="ECO:0007669"/>
    <property type="project" value="InterPro"/>
</dbReference>
<dbReference type="InterPro" id="IPR050389">
    <property type="entry name" value="LysR-type_TF"/>
</dbReference>
<dbReference type="GO" id="GO:0003677">
    <property type="term" value="F:DNA binding"/>
    <property type="evidence" value="ECO:0007669"/>
    <property type="project" value="UniProtKB-KW"/>
</dbReference>
<dbReference type="InterPro" id="IPR037402">
    <property type="entry name" value="YidZ_PBP2"/>
</dbReference>
<dbReference type="SUPFAM" id="SSF46785">
    <property type="entry name" value="Winged helix' DNA-binding domain"/>
    <property type="match status" value="1"/>
</dbReference>
<dbReference type="Pfam" id="PF00126">
    <property type="entry name" value="HTH_1"/>
    <property type="match status" value="1"/>
</dbReference>
<evidence type="ECO:0000313" key="7">
    <source>
        <dbReference type="Proteomes" id="UP000183794"/>
    </source>
</evidence>
<dbReference type="PANTHER" id="PTHR30118:SF15">
    <property type="entry name" value="TRANSCRIPTIONAL REGULATORY PROTEIN"/>
    <property type="match status" value="1"/>
</dbReference>
<comment type="similarity">
    <text evidence="1">Belongs to the LysR transcriptional regulatory family.</text>
</comment>
<dbReference type="PANTHER" id="PTHR30118">
    <property type="entry name" value="HTH-TYPE TRANSCRIPTIONAL REGULATOR LEUO-RELATED"/>
    <property type="match status" value="1"/>
</dbReference>
<dbReference type="CDD" id="cd08417">
    <property type="entry name" value="PBP2_Nitroaromatics_like"/>
    <property type="match status" value="1"/>
</dbReference>
<dbReference type="Gene3D" id="3.40.190.10">
    <property type="entry name" value="Periplasmic binding protein-like II"/>
    <property type="match status" value="2"/>
</dbReference>
<dbReference type="RefSeq" id="WP_075518537.1">
    <property type="nucleotide sequence ID" value="NZ_FPLD01000131.1"/>
</dbReference>
<proteinExistence type="inferred from homology"/>
<evidence type="ECO:0000256" key="4">
    <source>
        <dbReference type="ARBA" id="ARBA00023163"/>
    </source>
</evidence>